<gene>
    <name evidence="5" type="ORF">OKJ48_07475</name>
</gene>
<dbReference type="RefSeq" id="WP_324767105.1">
    <property type="nucleotide sequence ID" value="NZ_BAAATS010000002.1"/>
</dbReference>
<feature type="signal peptide" evidence="4">
    <location>
        <begin position="1"/>
        <end position="34"/>
    </location>
</feature>
<evidence type="ECO:0000256" key="2">
    <source>
        <dbReference type="ARBA" id="ARBA00022525"/>
    </source>
</evidence>
<dbReference type="InterPro" id="IPR011049">
    <property type="entry name" value="Serralysin-like_metalloprot_C"/>
</dbReference>
<evidence type="ECO:0000313" key="6">
    <source>
        <dbReference type="Proteomes" id="UP001352223"/>
    </source>
</evidence>
<feature type="region of interest" description="Disordered" evidence="3">
    <location>
        <begin position="208"/>
        <end position="239"/>
    </location>
</feature>
<accession>A0ABU6C6W9</accession>
<dbReference type="InterPro" id="IPR001343">
    <property type="entry name" value="Hemolysn_Ca-bd"/>
</dbReference>
<evidence type="ECO:0000313" key="5">
    <source>
        <dbReference type="EMBL" id="MEB3960090.1"/>
    </source>
</evidence>
<comment type="subcellular location">
    <subcellularLocation>
        <location evidence="1">Secreted</location>
    </subcellularLocation>
</comment>
<keyword evidence="6" id="KW-1185">Reference proteome</keyword>
<dbReference type="Gene3D" id="2.150.10.10">
    <property type="entry name" value="Serralysin-like metalloprotease, C-terminal"/>
    <property type="match status" value="2"/>
</dbReference>
<dbReference type="PRINTS" id="PR00313">
    <property type="entry name" value="CABNDNGRPT"/>
</dbReference>
<dbReference type="SUPFAM" id="SSF51120">
    <property type="entry name" value="beta-Roll"/>
    <property type="match status" value="1"/>
</dbReference>
<evidence type="ECO:0000256" key="4">
    <source>
        <dbReference type="SAM" id="SignalP"/>
    </source>
</evidence>
<evidence type="ECO:0000256" key="3">
    <source>
        <dbReference type="SAM" id="MobiDB-lite"/>
    </source>
</evidence>
<dbReference type="PROSITE" id="PS51318">
    <property type="entry name" value="TAT"/>
    <property type="match status" value="1"/>
</dbReference>
<proteinExistence type="predicted"/>
<protein>
    <submittedName>
        <fullName evidence="5">Calcium-binding protein</fullName>
    </submittedName>
</protein>
<dbReference type="PANTHER" id="PTHR38340">
    <property type="entry name" value="S-LAYER PROTEIN"/>
    <property type="match status" value="1"/>
</dbReference>
<evidence type="ECO:0000256" key="1">
    <source>
        <dbReference type="ARBA" id="ARBA00004613"/>
    </source>
</evidence>
<dbReference type="Proteomes" id="UP001352223">
    <property type="component" value="Unassembled WGS sequence"/>
</dbReference>
<dbReference type="PANTHER" id="PTHR38340:SF1">
    <property type="entry name" value="S-LAYER PROTEIN"/>
    <property type="match status" value="1"/>
</dbReference>
<keyword evidence="2" id="KW-0964">Secreted</keyword>
<name>A0ABU6C6W9_9ACTN</name>
<keyword evidence="4" id="KW-0732">Signal</keyword>
<comment type="caution">
    <text evidence="5">The sequence shown here is derived from an EMBL/GenBank/DDBJ whole genome shotgun (WGS) entry which is preliminary data.</text>
</comment>
<reference evidence="5 6" key="1">
    <citation type="submission" date="2022-10" db="EMBL/GenBank/DDBJ databases">
        <authorList>
            <person name="Xie J."/>
            <person name="Shen N."/>
        </authorList>
    </citation>
    <scope>NUCLEOTIDE SEQUENCE [LARGE SCALE GENOMIC DNA]</scope>
    <source>
        <strain evidence="5 6">DSM 41681</strain>
    </source>
</reference>
<dbReference type="InterPro" id="IPR018511">
    <property type="entry name" value="Hemolysin-typ_Ca-bd_CS"/>
</dbReference>
<feature type="region of interest" description="Disordered" evidence="3">
    <location>
        <begin position="282"/>
        <end position="301"/>
    </location>
</feature>
<organism evidence="5 6">
    <name type="scientific">Streptomyces kunmingensis</name>
    <dbReference type="NCBI Taxonomy" id="68225"/>
    <lineage>
        <taxon>Bacteria</taxon>
        <taxon>Bacillati</taxon>
        <taxon>Actinomycetota</taxon>
        <taxon>Actinomycetes</taxon>
        <taxon>Kitasatosporales</taxon>
        <taxon>Streptomycetaceae</taxon>
        <taxon>Streptomyces</taxon>
    </lineage>
</organism>
<sequence>MRSHLINRRVLVTASALTLALAAAPIALAGTATAATPAATAALDSSGHFALYTAAPGQVNEVAVVASKAEGSADITYVIDDVVPVDAGDGCTYPDTADRTKVTCTVTTLETQDPYATLKLGLGDGDDVVRYDNATGQTYNFASIDLGDGVDELTDSGDVDGNSVRGGTGDDTISVGAAAVVLGDDGADTVRATGGGAVVQGGIGNDTIDADGDGSSVSGGPGNDVIHGGADDQNLSGDDGNDRIHGGTGNDWLYGGKGDDILYGNSGDDTLYGNSGNDALYGGPGRDTLSGGPGTNVVHQD</sequence>
<dbReference type="InterPro" id="IPR006311">
    <property type="entry name" value="TAT_signal"/>
</dbReference>
<dbReference type="InterPro" id="IPR050557">
    <property type="entry name" value="RTX_toxin/Mannuronan_C5-epim"/>
</dbReference>
<dbReference type="Pfam" id="PF00353">
    <property type="entry name" value="HemolysinCabind"/>
    <property type="match status" value="3"/>
</dbReference>
<feature type="chain" id="PRO_5046119228" evidence="4">
    <location>
        <begin position="35"/>
        <end position="301"/>
    </location>
</feature>
<dbReference type="EMBL" id="JAOZYB010000035">
    <property type="protein sequence ID" value="MEB3960090.1"/>
    <property type="molecule type" value="Genomic_DNA"/>
</dbReference>
<dbReference type="PROSITE" id="PS00330">
    <property type="entry name" value="HEMOLYSIN_CALCIUM"/>
    <property type="match status" value="1"/>
</dbReference>